<feature type="domain" description="Teneurin-like YD-shell" evidence="2">
    <location>
        <begin position="597"/>
        <end position="761"/>
    </location>
</feature>
<dbReference type="EMBL" id="FNAG01000002">
    <property type="protein sequence ID" value="SDD35106.1"/>
    <property type="molecule type" value="Genomic_DNA"/>
</dbReference>
<keyword evidence="4" id="KW-1185">Reference proteome</keyword>
<gene>
    <name evidence="3" type="ORF">SAMN04488509_102113</name>
</gene>
<dbReference type="PRINTS" id="PR00394">
    <property type="entry name" value="RHSPROTEIN"/>
</dbReference>
<keyword evidence="1" id="KW-0677">Repeat</keyword>
<accession>A0A1G6U344</accession>
<dbReference type="InterPro" id="IPR056823">
    <property type="entry name" value="TEN-like_YD-shell"/>
</dbReference>
<name>A0A1G6U344_9GAMM</name>
<dbReference type="NCBIfam" id="TIGR01643">
    <property type="entry name" value="YD_repeat_2x"/>
    <property type="match status" value="2"/>
</dbReference>
<evidence type="ECO:0000256" key="1">
    <source>
        <dbReference type="ARBA" id="ARBA00022737"/>
    </source>
</evidence>
<organism evidence="3 4">
    <name type="scientific">Aquimonas voraii</name>
    <dbReference type="NCBI Taxonomy" id="265719"/>
    <lineage>
        <taxon>Bacteria</taxon>
        <taxon>Pseudomonadati</taxon>
        <taxon>Pseudomonadota</taxon>
        <taxon>Gammaproteobacteria</taxon>
        <taxon>Lysobacterales</taxon>
        <taxon>Lysobacteraceae</taxon>
        <taxon>Aquimonas</taxon>
    </lineage>
</organism>
<evidence type="ECO:0000313" key="4">
    <source>
        <dbReference type="Proteomes" id="UP000199603"/>
    </source>
</evidence>
<dbReference type="PANTHER" id="PTHR32305">
    <property type="match status" value="1"/>
</dbReference>
<proteinExistence type="predicted"/>
<reference evidence="3 4" key="1">
    <citation type="submission" date="2016-10" db="EMBL/GenBank/DDBJ databases">
        <authorList>
            <person name="de Groot N.N."/>
        </authorList>
    </citation>
    <scope>NUCLEOTIDE SEQUENCE [LARGE SCALE GENOMIC DNA]</scope>
    <source>
        <strain evidence="3 4">DSM 16957</strain>
    </source>
</reference>
<dbReference type="PANTHER" id="PTHR32305:SF15">
    <property type="entry name" value="PROTEIN RHSA-RELATED"/>
    <property type="match status" value="1"/>
</dbReference>
<dbReference type="InterPro" id="IPR006530">
    <property type="entry name" value="YD"/>
</dbReference>
<protein>
    <submittedName>
        <fullName evidence="3">RHS repeat-associated core domain-containing protein</fullName>
    </submittedName>
</protein>
<evidence type="ECO:0000259" key="2">
    <source>
        <dbReference type="Pfam" id="PF25023"/>
    </source>
</evidence>
<dbReference type="Pfam" id="PF25023">
    <property type="entry name" value="TEN_YD-shell"/>
    <property type="match status" value="1"/>
</dbReference>
<dbReference type="Proteomes" id="UP000199603">
    <property type="component" value="Unassembled WGS sequence"/>
</dbReference>
<evidence type="ECO:0000313" key="3">
    <source>
        <dbReference type="EMBL" id="SDD35106.1"/>
    </source>
</evidence>
<dbReference type="Gene3D" id="2.180.10.10">
    <property type="entry name" value="RHS repeat-associated core"/>
    <property type="match status" value="3"/>
</dbReference>
<dbReference type="NCBIfam" id="TIGR03696">
    <property type="entry name" value="Rhs_assc_core"/>
    <property type="match status" value="1"/>
</dbReference>
<dbReference type="STRING" id="265719.SAMN04488509_102113"/>
<sequence>MGSNWSHSLAHRLHPPSSGTGPVLWIDDRGHYDRLVWRSADNAYFAENSPGTTLQSNVGGVRWLLRKADGSELAFDSQGRLVRHGSDERALTLSYCSSADVTAGRCPELDLLLAVEDTRGRLLSFDYVGVELPPRGGLSQSAVRLRSITDESGERVRYGWDAQARLQSVEYPASTGTASREYHYAEPTHHCRLHNGAPEAGCDAAQSALRFPNHLTGITDENGVRTADYTYDSRGRVTQSQHAGNAKRVSLNYLSASQVRVTQPEGGSRLYTFSTGRFRKLLSSVEETTDGSVTGTTTHDVNPTTFRRNHSVDARGTRTNYTHDAFRETGRTEALTANGATTALTRSYSSTWDNTLNRMLTRTEPGRQIRFAYNSRGQTTARCEVDLAVPAAVAYTQCGSAANAPFGVRQTRYTYCEAADASAPGSTCPIIGALKSVDGPRVDVADVTTYAYHAATDESGCSQATGPCHRRGDLHTVTNALGHVTTRARYDRAGRVTRSIDANGVVTELSYHPRGWLLSRTIKGATAAADATTTFDYYPTGLVDRITQADGSHLDYGYDDAHRLISVTDALGNRIDYTLDPAGNRTSETTFDPQGAVKRQLSRVYNQLGQLREQRDAPLRAYVSEYDANGNSTASTDPLNVRSEQTFDPLNRLQQSLQDVGGLNVSTGYRYDAQDRLTKVIDPKGLHTDYSYSGLGDLTQLSSPDTGITSYTVDEAGNRLTQTDGRGVTVTMQYDALNRLTRQSNSQDDEVIVYRYDGAGAEKLCASSSAVGRLSQIEDRLGLLTYCYDRRGNVIAKHRSPVKDMAPDLELSWSLAYSYTKADQLASLTYPNGDRVLYRRDIAGRVNAVDVQPAGTSQPQPLITQVQHAPFGPVTRLQYASGAVWQRALDADYRIDTLSSPGFSYDYTLDAVGNVVGLSAGSADFEFAYDDLYRLTGLSEPKATSPLESFGYDATGNRLSHTQGGGGRGVSMAYDYPADSHRLQSVAGEPRSYSEAGNTTAIGGLQVQYSGFNRYESLPSAFFEALQVNLYNGRGEREYRRMEFEPRHFGYDEGGQLLFEGENQGGSLGIRQLIVWLDGQPVALRQGTLHRGAPYAGEWLHIHADHLGSPRAITRPAAGNAVVWRWTLEGSAFGQHPAEADVDGDGVSLEFNLRYPGQYFDSVTRWHYNYFRDYEPATGRYVQSDPIGLEGGVSTYSYVTARALNFIDKKGLDGSPFCGGASGLLPNGMGNADDESCIPHPDFPRKKPENQCKETEFSECWWFCIDTTQTDEVFFPLGLAMAASEMSQWDRRRNPRHPVPEIRIKPSFCGSVTRAGLGGVLTAATASYAVGTSLGCTLVCGSDSCSYNGFK</sequence>
<dbReference type="InterPro" id="IPR050708">
    <property type="entry name" value="T6SS_VgrG/RHS"/>
</dbReference>
<dbReference type="Pfam" id="PF05593">
    <property type="entry name" value="RHS_repeat"/>
    <property type="match status" value="3"/>
</dbReference>
<dbReference type="InterPro" id="IPR031325">
    <property type="entry name" value="RHS_repeat"/>
</dbReference>
<dbReference type="InterPro" id="IPR022385">
    <property type="entry name" value="Rhs_assc_core"/>
</dbReference>